<comment type="similarity">
    <text evidence="2">Belongs to the NAD(P)-dependent epimerase/dehydratase family. Dihydroflavonol-4-reductase subfamily.</text>
</comment>
<evidence type="ECO:0000256" key="2">
    <source>
        <dbReference type="ARBA" id="ARBA00023445"/>
    </source>
</evidence>
<dbReference type="Proteomes" id="UP000034416">
    <property type="component" value="Unassembled WGS sequence"/>
</dbReference>
<dbReference type="EMBL" id="LASW01000001">
    <property type="protein sequence ID" value="KKC01371.1"/>
    <property type="molecule type" value="Genomic_DNA"/>
</dbReference>
<dbReference type="Pfam" id="PF01370">
    <property type="entry name" value="Epimerase"/>
    <property type="match status" value="1"/>
</dbReference>
<evidence type="ECO:0000313" key="7">
    <source>
        <dbReference type="Proteomes" id="UP000192327"/>
    </source>
</evidence>
<reference evidence="5 7" key="3">
    <citation type="submission" date="2016-12" db="EMBL/GenBank/DDBJ databases">
        <title>The new phylogeny of genus Mycobacterium.</title>
        <authorList>
            <person name="Tortoli E."/>
            <person name="Trovato A."/>
            <person name="Cirillo D.M."/>
        </authorList>
    </citation>
    <scope>NUCLEOTIDE SEQUENCE [LARGE SCALE GENOMIC DNA]</scope>
    <source>
        <strain evidence="5 7">DSM 44942</strain>
    </source>
</reference>
<sequence>MTTIDPGAAVLVTGGSGYIASWIVRYLLEDGHTVRATVRDPEKPHGLEHLHALAARHPGKLSLHRADLLEPGSFTSAVQGCQLVIHTASPFLLGTIRDPEQQLVRPALEGTRNVLAAVAEAPSVARVVLTSSVAAIYGDNADMSGKDCFTEADWNTTSTLDHQPYAYSKTVAEQAAWQIQRAQQRWDLVTIHPSLVLGPSLTTASASGSMDTMRHFVDMSMALGAPALQMGCVDVRDVARAHITAGYTPGAQGRYVVNSQVVSMLELSRMLRRHFGSRLSFPTRELPKFVVKLVAPAAGLTRPFVERNVGWPLCLDSSRSRTELAIDFRDVEDSVVEHFQQMIDDGMVRR</sequence>
<dbReference type="SUPFAM" id="SSF51735">
    <property type="entry name" value="NAD(P)-binding Rossmann-fold domains"/>
    <property type="match status" value="1"/>
</dbReference>
<dbReference type="Gene3D" id="3.40.50.720">
    <property type="entry name" value="NAD(P)-binding Rossmann-like Domain"/>
    <property type="match status" value="1"/>
</dbReference>
<dbReference type="Proteomes" id="UP000192327">
    <property type="component" value="Unassembled WGS sequence"/>
</dbReference>
<dbReference type="FunFam" id="3.40.50.720:FF:000336">
    <property type="entry name" value="Aldehyde reductase"/>
    <property type="match status" value="1"/>
</dbReference>
<dbReference type="InterPro" id="IPR050425">
    <property type="entry name" value="NAD(P)_dehydrat-like"/>
</dbReference>
<dbReference type="OrthoDB" id="9778052at2"/>
<dbReference type="EMBL" id="MVHH01000002">
    <property type="protein sequence ID" value="ORA00870.1"/>
    <property type="molecule type" value="Genomic_DNA"/>
</dbReference>
<proteinExistence type="inferred from homology"/>
<reference evidence="4" key="2">
    <citation type="submission" date="2015-04" db="EMBL/GenBank/DDBJ databases">
        <title>Genome sequence of Mycobacterium arupense strain GUC1.</title>
        <authorList>
            <person name="Greninger A.L."/>
            <person name="Cunningham G."/>
            <person name="Chiu C.Y."/>
            <person name="Miller S."/>
        </authorList>
    </citation>
    <scope>NUCLEOTIDE SEQUENCE</scope>
    <source>
        <strain evidence="4">GUC1</strain>
    </source>
</reference>
<gene>
    <name evidence="5" type="ORF">BST15_01885</name>
    <name evidence="4" type="ORF">WR43_00230</name>
</gene>
<feature type="domain" description="NAD-dependent epimerase/dehydratase" evidence="3">
    <location>
        <begin position="10"/>
        <end position="246"/>
    </location>
</feature>
<evidence type="ECO:0000313" key="5">
    <source>
        <dbReference type="EMBL" id="ORA00870.1"/>
    </source>
</evidence>
<reference evidence="6" key="1">
    <citation type="submission" date="2015-04" db="EMBL/GenBank/DDBJ databases">
        <title>Genome sequence of Mycobacterium arupense GUC1.</title>
        <authorList>
            <person name="Greninger A.L."/>
            <person name="Cunningham G."/>
            <person name="Chiu C.Y."/>
            <person name="Miller S."/>
        </authorList>
    </citation>
    <scope>NUCLEOTIDE SEQUENCE [LARGE SCALE GENOMIC DNA]</scope>
    <source>
        <strain evidence="6">GUC1</strain>
    </source>
</reference>
<dbReference type="PATRIC" id="fig|342002.3.peg.328"/>
<accession>A0A0F5N2Y2</accession>
<dbReference type="InterPro" id="IPR001509">
    <property type="entry name" value="Epimerase_deHydtase"/>
</dbReference>
<evidence type="ECO:0000259" key="3">
    <source>
        <dbReference type="Pfam" id="PF01370"/>
    </source>
</evidence>
<keyword evidence="7" id="KW-1185">Reference proteome</keyword>
<comment type="caution">
    <text evidence="4">The sequence shown here is derived from an EMBL/GenBank/DDBJ whole genome shotgun (WGS) entry which is preliminary data.</text>
</comment>
<dbReference type="STRING" id="342002.BST15_01885"/>
<evidence type="ECO:0000256" key="1">
    <source>
        <dbReference type="ARBA" id="ARBA00023002"/>
    </source>
</evidence>
<evidence type="ECO:0000313" key="4">
    <source>
        <dbReference type="EMBL" id="KKC01371.1"/>
    </source>
</evidence>
<organism evidence="4 6">
    <name type="scientific">Mycolicibacter arupensis</name>
    <dbReference type="NCBI Taxonomy" id="342002"/>
    <lineage>
        <taxon>Bacteria</taxon>
        <taxon>Bacillati</taxon>
        <taxon>Actinomycetota</taxon>
        <taxon>Actinomycetes</taxon>
        <taxon>Mycobacteriales</taxon>
        <taxon>Mycobacteriaceae</taxon>
        <taxon>Mycolicibacter</taxon>
    </lineage>
</organism>
<dbReference type="InterPro" id="IPR036291">
    <property type="entry name" value="NAD(P)-bd_dom_sf"/>
</dbReference>
<evidence type="ECO:0000313" key="6">
    <source>
        <dbReference type="Proteomes" id="UP000034416"/>
    </source>
</evidence>
<protein>
    <submittedName>
        <fullName evidence="4">Diaminohydroxyphosphoribosylaminopyrimidine deaminase</fullName>
    </submittedName>
</protein>
<dbReference type="PANTHER" id="PTHR10366">
    <property type="entry name" value="NAD DEPENDENT EPIMERASE/DEHYDRATASE"/>
    <property type="match status" value="1"/>
</dbReference>
<dbReference type="PANTHER" id="PTHR10366:SF564">
    <property type="entry name" value="STEROL-4-ALPHA-CARBOXYLATE 3-DEHYDROGENASE, DECARBOXYLATING"/>
    <property type="match status" value="1"/>
</dbReference>
<dbReference type="AlphaFoldDB" id="A0A0F5N2Y2"/>
<keyword evidence="1" id="KW-0560">Oxidoreductase</keyword>
<dbReference type="GO" id="GO:0016616">
    <property type="term" value="F:oxidoreductase activity, acting on the CH-OH group of donors, NAD or NADP as acceptor"/>
    <property type="evidence" value="ECO:0007669"/>
    <property type="project" value="TreeGrafter"/>
</dbReference>
<name>A0A0F5N2Y2_9MYCO</name>
<dbReference type="RefSeq" id="WP_046187605.1">
    <property type="nucleotide sequence ID" value="NZ_JACKUJ010000045.1"/>
</dbReference>